<evidence type="ECO:0000256" key="10">
    <source>
        <dbReference type="RuleBase" id="RU000688"/>
    </source>
</evidence>
<reference evidence="14" key="1">
    <citation type="submission" date="2025-08" db="UniProtKB">
        <authorList>
            <consortium name="RefSeq"/>
        </authorList>
    </citation>
    <scope>IDENTIFICATION</scope>
    <source>
        <tissue evidence="14">Spleen</tissue>
    </source>
</reference>
<dbReference type="PRINTS" id="PR00245">
    <property type="entry name" value="OLFACTORYR"/>
</dbReference>
<dbReference type="InterPro" id="IPR017452">
    <property type="entry name" value="GPCR_Rhodpsn_7TM"/>
</dbReference>
<dbReference type="Pfam" id="PF13853">
    <property type="entry name" value="7tm_4"/>
    <property type="match status" value="1"/>
</dbReference>
<evidence type="ECO:0000256" key="2">
    <source>
        <dbReference type="ARBA" id="ARBA00022606"/>
    </source>
</evidence>
<proteinExistence type="inferred from homology"/>
<feature type="transmembrane region" description="Helical" evidence="11">
    <location>
        <begin position="241"/>
        <end position="269"/>
    </location>
</feature>
<comment type="similarity">
    <text evidence="10">Belongs to the G-protein coupled receptor 1 family.</text>
</comment>
<dbReference type="KEGG" id="pcw:110196169"/>
<evidence type="ECO:0000313" key="13">
    <source>
        <dbReference type="Proteomes" id="UP000515140"/>
    </source>
</evidence>
<feature type="transmembrane region" description="Helical" evidence="11">
    <location>
        <begin position="184"/>
        <end position="202"/>
    </location>
</feature>
<feature type="transmembrane region" description="Helical" evidence="11">
    <location>
        <begin position="316"/>
        <end position="336"/>
    </location>
</feature>
<dbReference type="Proteomes" id="UP000515140">
    <property type="component" value="Unplaced"/>
</dbReference>
<dbReference type="FunFam" id="1.20.1070.10:FF:000009">
    <property type="entry name" value="Olfactory receptor"/>
    <property type="match status" value="1"/>
</dbReference>
<dbReference type="Gene3D" id="1.20.1070.10">
    <property type="entry name" value="Rhodopsin 7-helix transmembrane proteins"/>
    <property type="match status" value="1"/>
</dbReference>
<dbReference type="PRINTS" id="PR00237">
    <property type="entry name" value="GPCRRHODOPSN"/>
</dbReference>
<keyword evidence="7 11" id="KW-0472">Membrane</keyword>
<keyword evidence="9 10" id="KW-0807">Transducer</keyword>
<dbReference type="GO" id="GO:0005886">
    <property type="term" value="C:plasma membrane"/>
    <property type="evidence" value="ECO:0007669"/>
    <property type="project" value="UniProtKB-SubCell"/>
</dbReference>
<keyword evidence="8 10" id="KW-0675">Receptor</keyword>
<dbReference type="InParanoid" id="A0A6P5J245"/>
<feature type="transmembrane region" description="Helical" evidence="11">
    <location>
        <begin position="281"/>
        <end position="304"/>
    </location>
</feature>
<organism evidence="13 14">
    <name type="scientific">Phascolarctos cinereus</name>
    <name type="common">Koala</name>
    <dbReference type="NCBI Taxonomy" id="38626"/>
    <lineage>
        <taxon>Eukaryota</taxon>
        <taxon>Metazoa</taxon>
        <taxon>Chordata</taxon>
        <taxon>Craniata</taxon>
        <taxon>Vertebrata</taxon>
        <taxon>Euteleostomi</taxon>
        <taxon>Mammalia</taxon>
        <taxon>Metatheria</taxon>
        <taxon>Diprotodontia</taxon>
        <taxon>Phascolarctidae</taxon>
        <taxon>Phascolarctos</taxon>
    </lineage>
</organism>
<dbReference type="GeneID" id="110196169"/>
<dbReference type="CDD" id="cd15918">
    <property type="entry name" value="7tmA_OR1_7-like"/>
    <property type="match status" value="1"/>
</dbReference>
<keyword evidence="3 10" id="KW-0812">Transmembrane</keyword>
<dbReference type="PROSITE" id="PS00237">
    <property type="entry name" value="G_PROTEIN_RECEP_F1_1"/>
    <property type="match status" value="1"/>
</dbReference>
<dbReference type="PROSITE" id="PS50262">
    <property type="entry name" value="G_PROTEIN_RECEP_F1_2"/>
    <property type="match status" value="1"/>
</dbReference>
<evidence type="ECO:0000259" key="12">
    <source>
        <dbReference type="PROSITE" id="PS50262"/>
    </source>
</evidence>
<keyword evidence="13" id="KW-1185">Reference proteome</keyword>
<keyword evidence="11" id="KW-1003">Cell membrane</keyword>
<evidence type="ECO:0000256" key="1">
    <source>
        <dbReference type="ARBA" id="ARBA00004141"/>
    </source>
</evidence>
<evidence type="ECO:0000256" key="11">
    <source>
        <dbReference type="RuleBase" id="RU363047"/>
    </source>
</evidence>
<dbReference type="GO" id="GO:0004930">
    <property type="term" value="F:G protein-coupled receptor activity"/>
    <property type="evidence" value="ECO:0007669"/>
    <property type="project" value="UniProtKB-KW"/>
</dbReference>
<protein>
    <recommendedName>
        <fullName evidence="11">Olfactory receptor</fullName>
    </recommendedName>
</protein>
<keyword evidence="6 10" id="KW-0297">G-protein coupled receptor</keyword>
<dbReference type="RefSeq" id="XP_020824954.1">
    <property type="nucleotide sequence ID" value="XM_020969295.1"/>
</dbReference>
<keyword evidence="4 11" id="KW-0552">Olfaction</keyword>
<dbReference type="AlphaFoldDB" id="A0A6P5J245"/>
<evidence type="ECO:0000256" key="8">
    <source>
        <dbReference type="ARBA" id="ARBA00023170"/>
    </source>
</evidence>
<evidence type="ECO:0000256" key="6">
    <source>
        <dbReference type="ARBA" id="ARBA00023040"/>
    </source>
</evidence>
<sequence length="363" mass="40798">MIGMFPLAHEQVNYRKAGGIVPFRQLSNRVAADSVAAPAAEADRPIEQRNHSEVSEFILLGLSNKPEQERFLFFFMLMYLITVLGNLLIILAIRIDTRLHTPMYFFLSSLSLFDICFTSTTIPKMLVNHISKNKVIPYSMCLTQTFFFSWFIGTDSVLLASMAYDRYVAICAPLHYTMIITPRVCVFLVAVSWIWTCVNSLIHTTSLNRLSFCGHNEIHHFFCDLSALIKLACSDTFINDLLIYTVGGLTAIVPFIGILLSYIHIFVAVLRIPSAVGKRKAFSTCGSHLTVVCLFYGTIIGVYFSPTSTHTAQKDTAVAVMYTVVTPMLNPFIYSLRNNDVKGALRLLLTRKSGLYCGYETWV</sequence>
<evidence type="ECO:0000256" key="3">
    <source>
        <dbReference type="ARBA" id="ARBA00022692"/>
    </source>
</evidence>
<feature type="transmembrane region" description="Helical" evidence="11">
    <location>
        <begin position="146"/>
        <end position="164"/>
    </location>
</feature>
<evidence type="ECO:0000313" key="14">
    <source>
        <dbReference type="RefSeq" id="XP_020824954.1"/>
    </source>
</evidence>
<gene>
    <name evidence="14" type="primary">LOC110196169</name>
</gene>
<name>A0A6P5J245_PHACI</name>
<evidence type="ECO:0000256" key="5">
    <source>
        <dbReference type="ARBA" id="ARBA00022989"/>
    </source>
</evidence>
<dbReference type="PANTHER" id="PTHR48001">
    <property type="entry name" value="OLFACTORY RECEPTOR"/>
    <property type="match status" value="1"/>
</dbReference>
<dbReference type="SUPFAM" id="SSF81321">
    <property type="entry name" value="Family A G protein-coupled receptor-like"/>
    <property type="match status" value="1"/>
</dbReference>
<keyword evidence="2 11" id="KW-0716">Sensory transduction</keyword>
<evidence type="ECO:0000256" key="9">
    <source>
        <dbReference type="ARBA" id="ARBA00023224"/>
    </source>
</evidence>
<evidence type="ECO:0000256" key="7">
    <source>
        <dbReference type="ARBA" id="ARBA00023136"/>
    </source>
</evidence>
<accession>A0A6P5J245</accession>
<feature type="transmembrane region" description="Helical" evidence="11">
    <location>
        <begin position="105"/>
        <end position="126"/>
    </location>
</feature>
<dbReference type="GO" id="GO:0004984">
    <property type="term" value="F:olfactory receptor activity"/>
    <property type="evidence" value="ECO:0007669"/>
    <property type="project" value="InterPro"/>
</dbReference>
<dbReference type="InterPro" id="IPR000276">
    <property type="entry name" value="GPCR_Rhodpsn"/>
</dbReference>
<evidence type="ECO:0000256" key="4">
    <source>
        <dbReference type="ARBA" id="ARBA00022725"/>
    </source>
</evidence>
<feature type="transmembrane region" description="Helical" evidence="11">
    <location>
        <begin position="71"/>
        <end position="93"/>
    </location>
</feature>
<comment type="subcellular location">
    <subcellularLocation>
        <location evidence="11">Cell membrane</location>
        <topology evidence="11">Multi-pass membrane protein</topology>
    </subcellularLocation>
    <subcellularLocation>
        <location evidence="1">Membrane</location>
        <topology evidence="1">Multi-pass membrane protein</topology>
    </subcellularLocation>
</comment>
<feature type="domain" description="G-protein coupled receptors family 1 profile" evidence="12">
    <location>
        <begin position="85"/>
        <end position="334"/>
    </location>
</feature>
<dbReference type="InterPro" id="IPR000725">
    <property type="entry name" value="Olfact_rcpt"/>
</dbReference>
<keyword evidence="5 11" id="KW-1133">Transmembrane helix</keyword>